<comment type="caution">
    <text evidence="3">The sequence shown here is derived from an EMBL/GenBank/DDBJ whole genome shotgun (WGS) entry which is preliminary data.</text>
</comment>
<evidence type="ECO:0000313" key="3">
    <source>
        <dbReference type="EMBL" id="MCJ8501208.1"/>
    </source>
</evidence>
<dbReference type="SUPFAM" id="SSF46785">
    <property type="entry name" value="Winged helix' DNA-binding domain"/>
    <property type="match status" value="1"/>
</dbReference>
<keyword evidence="4" id="KW-1185">Reference proteome</keyword>
<dbReference type="RefSeq" id="WP_246907898.1">
    <property type="nucleotide sequence ID" value="NZ_JALJRB010000011.1"/>
</dbReference>
<sequence length="90" mass="10025">MLEQGPVDPSRLATALGLREKELLTHLPHIAKTVTARKDRLIVTPAECSACGFVFKERRRLAPPGRCPKCKQSRILGPWYEVHPAGRTVP</sequence>
<dbReference type="InterPro" id="IPR057022">
    <property type="entry name" value="PF0610-like_Zn_ribbon_C"/>
</dbReference>
<dbReference type="InterPro" id="IPR038767">
    <property type="entry name" value="PF0610-like"/>
</dbReference>
<dbReference type="InterPro" id="IPR049159">
    <property type="entry name" value="PF0610-like_wHTH_N"/>
</dbReference>
<dbReference type="EMBL" id="JALJRB010000011">
    <property type="protein sequence ID" value="MCJ8501208.1"/>
    <property type="molecule type" value="Genomic_DNA"/>
</dbReference>
<dbReference type="PANTHER" id="PTHR40663:SF2">
    <property type="entry name" value="TRANSCRIPTIONAL REGULATOR"/>
    <property type="match status" value="1"/>
</dbReference>
<evidence type="ECO:0000259" key="2">
    <source>
        <dbReference type="Pfam" id="PF23470"/>
    </source>
</evidence>
<name>A0AA41UQB0_9BACT</name>
<dbReference type="PANTHER" id="PTHR40663">
    <property type="match status" value="1"/>
</dbReference>
<organism evidence="3 4">
    <name type="scientific">Desulfatitalea alkaliphila</name>
    <dbReference type="NCBI Taxonomy" id="2929485"/>
    <lineage>
        <taxon>Bacteria</taxon>
        <taxon>Pseudomonadati</taxon>
        <taxon>Thermodesulfobacteriota</taxon>
        <taxon>Desulfobacteria</taxon>
        <taxon>Desulfobacterales</taxon>
        <taxon>Desulfosarcinaceae</taxon>
        <taxon>Desulfatitalea</taxon>
    </lineage>
</organism>
<feature type="domain" description="PF0610-like winged HTH N-terminal" evidence="1">
    <location>
        <begin position="1"/>
        <end position="41"/>
    </location>
</feature>
<accession>A0AA41UQB0</accession>
<dbReference type="Pfam" id="PF21476">
    <property type="entry name" value="PF0610-like_N"/>
    <property type="match status" value="1"/>
</dbReference>
<dbReference type="AlphaFoldDB" id="A0AA41UQB0"/>
<gene>
    <name evidence="3" type="ORF">MRX98_11545</name>
</gene>
<evidence type="ECO:0000313" key="4">
    <source>
        <dbReference type="Proteomes" id="UP001165427"/>
    </source>
</evidence>
<evidence type="ECO:0000259" key="1">
    <source>
        <dbReference type="Pfam" id="PF21476"/>
    </source>
</evidence>
<dbReference type="Pfam" id="PF23470">
    <property type="entry name" value="Zn_ribbon_PF0610"/>
    <property type="match status" value="1"/>
</dbReference>
<protein>
    <submittedName>
        <fullName evidence="3">Transcriptional regulator</fullName>
    </submittedName>
</protein>
<reference evidence="3" key="1">
    <citation type="submission" date="2022-04" db="EMBL/GenBank/DDBJ databases">
        <title>Desulfatitalea alkaliphila sp. nov., a novel anaerobic sulfate-reducing bacterium isolated from terrestrial mud volcano, Taman Peninsula, Russia.</title>
        <authorList>
            <person name="Khomyakova M.A."/>
            <person name="Merkel A.Y."/>
            <person name="Slobodkin A.I."/>
        </authorList>
    </citation>
    <scope>NUCLEOTIDE SEQUENCE</scope>
    <source>
        <strain evidence="3">M08but</strain>
    </source>
</reference>
<dbReference type="Proteomes" id="UP001165427">
    <property type="component" value="Unassembled WGS sequence"/>
</dbReference>
<dbReference type="InterPro" id="IPR036390">
    <property type="entry name" value="WH_DNA-bd_sf"/>
</dbReference>
<feature type="domain" description="PF0610-like rubredoxin-like zinc beta-ribbon C-terminal" evidence="2">
    <location>
        <begin position="45"/>
        <end position="78"/>
    </location>
</feature>
<proteinExistence type="predicted"/>